<comment type="caution">
    <text evidence="3">The sequence shown here is derived from an EMBL/GenBank/DDBJ whole genome shotgun (WGS) entry which is preliminary data.</text>
</comment>
<dbReference type="InterPro" id="IPR052018">
    <property type="entry name" value="PHP_domain"/>
</dbReference>
<protein>
    <submittedName>
        <fullName evidence="3">PHP domain-containing protein</fullName>
    </submittedName>
</protein>
<dbReference type="Pfam" id="PF02811">
    <property type="entry name" value="PHP"/>
    <property type="match status" value="1"/>
</dbReference>
<evidence type="ECO:0000313" key="4">
    <source>
        <dbReference type="Proteomes" id="UP001373159"/>
    </source>
</evidence>
<dbReference type="EMBL" id="JBANBB010000001">
    <property type="protein sequence ID" value="MEK0306903.1"/>
    <property type="molecule type" value="Genomic_DNA"/>
</dbReference>
<dbReference type="InterPro" id="IPR003141">
    <property type="entry name" value="Pol/His_phosphatase_N"/>
</dbReference>
<proteinExistence type="predicted"/>
<dbReference type="SMART" id="SM00481">
    <property type="entry name" value="POLIIIAc"/>
    <property type="match status" value="1"/>
</dbReference>
<name>A0ABU8ZQ14_9BIFI</name>
<reference evidence="3 4" key="1">
    <citation type="submission" date="2024-02" db="EMBL/GenBank/DDBJ databases">
        <title>Bifidobacterium honeyensis sp. nov., isolated from the comb honey.</title>
        <authorList>
            <person name="Liu W."/>
            <person name="Li Y."/>
        </authorList>
    </citation>
    <scope>NUCLEOTIDE SEQUENCE [LARGE SCALE GENOMIC DNA]</scope>
    <source>
        <strain evidence="3 4">IMAU50988</strain>
    </source>
</reference>
<dbReference type="Gene3D" id="3.20.20.140">
    <property type="entry name" value="Metal-dependent hydrolases"/>
    <property type="match status" value="1"/>
</dbReference>
<dbReference type="CDD" id="cd07438">
    <property type="entry name" value="PHP_HisPPase_AMP"/>
    <property type="match status" value="1"/>
</dbReference>
<sequence>MTQSEDSRPSAQEGGHTDPGSGWDLHCHTVFSDGTMTPSQMVGEAIQAGLEGVAITDHDTNAGWQEAEEASRRSGLPLIQGTEITAQDGPVSVHMLAYLYDPDDGAMRDLFERTRRARMTRTRTMVDRIARDYPITWEGVLAQVKEGGRTTIGRPHIADALVAAGVYENRSQAFAGACSSDSPYYLPTPSPTTDQVLKAVKEAGGVVVIAHPGAVNRNPVLLSDERIAALSGQGLDGLEVWHRDNPPSERTRLLGLARRYGLLVTGGSDWHGRGKPNRIGENTTGRETVEEIVNRGRGRAPIGLRGR</sequence>
<dbReference type="RefSeq" id="WP_340469471.1">
    <property type="nucleotide sequence ID" value="NZ_JBANBB010000001.1"/>
</dbReference>
<gene>
    <name evidence="3" type="ORF">V8P97_05435</name>
</gene>
<organism evidence="3 4">
    <name type="scientific">Bifidobacterium favimelis</name>
    <dbReference type="NCBI Taxonomy" id="3122979"/>
    <lineage>
        <taxon>Bacteria</taxon>
        <taxon>Bacillati</taxon>
        <taxon>Actinomycetota</taxon>
        <taxon>Actinomycetes</taxon>
        <taxon>Bifidobacteriales</taxon>
        <taxon>Bifidobacteriaceae</taxon>
        <taxon>Bifidobacterium</taxon>
    </lineage>
</organism>
<dbReference type="PANTHER" id="PTHR42924:SF3">
    <property type="entry name" value="POLYMERASE_HISTIDINOL PHOSPHATASE N-TERMINAL DOMAIN-CONTAINING PROTEIN"/>
    <property type="match status" value="1"/>
</dbReference>
<evidence type="ECO:0000313" key="3">
    <source>
        <dbReference type="EMBL" id="MEK0306903.1"/>
    </source>
</evidence>
<dbReference type="Proteomes" id="UP001373159">
    <property type="component" value="Unassembled WGS sequence"/>
</dbReference>
<feature type="region of interest" description="Disordered" evidence="1">
    <location>
        <begin position="1"/>
        <end position="25"/>
    </location>
</feature>
<accession>A0ABU8ZQ14</accession>
<dbReference type="PANTHER" id="PTHR42924">
    <property type="entry name" value="EXONUCLEASE"/>
    <property type="match status" value="1"/>
</dbReference>
<evidence type="ECO:0000256" key="1">
    <source>
        <dbReference type="SAM" id="MobiDB-lite"/>
    </source>
</evidence>
<evidence type="ECO:0000259" key="2">
    <source>
        <dbReference type="SMART" id="SM00481"/>
    </source>
</evidence>
<keyword evidence="4" id="KW-1185">Reference proteome</keyword>
<dbReference type="InterPro" id="IPR004013">
    <property type="entry name" value="PHP_dom"/>
</dbReference>
<dbReference type="Gene3D" id="1.10.150.650">
    <property type="match status" value="1"/>
</dbReference>
<feature type="domain" description="Polymerase/histidinol phosphatase N-terminal" evidence="2">
    <location>
        <begin position="23"/>
        <end position="88"/>
    </location>
</feature>
<dbReference type="InterPro" id="IPR016195">
    <property type="entry name" value="Pol/histidinol_Pase-like"/>
</dbReference>
<dbReference type="SUPFAM" id="SSF89550">
    <property type="entry name" value="PHP domain-like"/>
    <property type="match status" value="1"/>
</dbReference>